<evidence type="ECO:0000313" key="3">
    <source>
        <dbReference type="Proteomes" id="UP001233999"/>
    </source>
</evidence>
<dbReference type="PANTHER" id="PTHR42908">
    <property type="entry name" value="TRANSLATION ELONGATION FACTOR-RELATED"/>
    <property type="match status" value="1"/>
</dbReference>
<dbReference type="PANTHER" id="PTHR42908:SF3">
    <property type="entry name" value="ELONGATION FACTOR-LIKE GTPASE 1"/>
    <property type="match status" value="1"/>
</dbReference>
<comment type="caution">
    <text evidence="2">The sequence shown here is derived from an EMBL/GenBank/DDBJ whole genome shotgun (WGS) entry which is preliminary data.</text>
</comment>
<dbReference type="Pfam" id="PF00679">
    <property type="entry name" value="EFG_C"/>
    <property type="match status" value="1"/>
</dbReference>
<reference evidence="2" key="2">
    <citation type="submission" date="2023-05" db="EMBL/GenBank/DDBJ databases">
        <authorList>
            <person name="Fouks B."/>
        </authorList>
    </citation>
    <scope>NUCLEOTIDE SEQUENCE</scope>
    <source>
        <strain evidence="2">Stay&amp;Tobe</strain>
        <tissue evidence="2">Testes</tissue>
    </source>
</reference>
<feature type="non-terminal residue" evidence="2">
    <location>
        <position position="83"/>
    </location>
</feature>
<proteinExistence type="predicted"/>
<dbReference type="SUPFAM" id="SSF54980">
    <property type="entry name" value="EF-G C-terminal domain-like"/>
    <property type="match status" value="1"/>
</dbReference>
<reference evidence="2" key="1">
    <citation type="journal article" date="2023" name="IScience">
        <title>Live-bearing cockroach genome reveals convergent evolutionary mechanisms linked to viviparity in insects and beyond.</title>
        <authorList>
            <person name="Fouks B."/>
            <person name="Harrison M.C."/>
            <person name="Mikhailova A.A."/>
            <person name="Marchal E."/>
            <person name="English S."/>
            <person name="Carruthers M."/>
            <person name="Jennings E.C."/>
            <person name="Chiamaka E.L."/>
            <person name="Frigard R.A."/>
            <person name="Pippel M."/>
            <person name="Attardo G.M."/>
            <person name="Benoit J.B."/>
            <person name="Bornberg-Bauer E."/>
            <person name="Tobe S.S."/>
        </authorList>
    </citation>
    <scope>NUCLEOTIDE SEQUENCE</scope>
    <source>
        <strain evidence="2">Stay&amp;Tobe</strain>
    </source>
</reference>
<dbReference type="GO" id="GO:0043022">
    <property type="term" value="F:ribosome binding"/>
    <property type="evidence" value="ECO:0007669"/>
    <property type="project" value="TreeGrafter"/>
</dbReference>
<accession>A0AAD8AAJ6</accession>
<dbReference type="EMBL" id="JASPKZ010002722">
    <property type="protein sequence ID" value="KAJ9594752.1"/>
    <property type="molecule type" value="Genomic_DNA"/>
</dbReference>
<dbReference type="CDD" id="cd04096">
    <property type="entry name" value="eEF2_snRNP_like_C"/>
    <property type="match status" value="1"/>
</dbReference>
<dbReference type="GO" id="GO:1990904">
    <property type="term" value="C:ribonucleoprotein complex"/>
    <property type="evidence" value="ECO:0007669"/>
    <property type="project" value="TreeGrafter"/>
</dbReference>
<dbReference type="InterPro" id="IPR035647">
    <property type="entry name" value="EFG_III/V"/>
</dbReference>
<organism evidence="2 3">
    <name type="scientific">Diploptera punctata</name>
    <name type="common">Pacific beetle cockroach</name>
    <dbReference type="NCBI Taxonomy" id="6984"/>
    <lineage>
        <taxon>Eukaryota</taxon>
        <taxon>Metazoa</taxon>
        <taxon>Ecdysozoa</taxon>
        <taxon>Arthropoda</taxon>
        <taxon>Hexapoda</taxon>
        <taxon>Insecta</taxon>
        <taxon>Pterygota</taxon>
        <taxon>Neoptera</taxon>
        <taxon>Polyneoptera</taxon>
        <taxon>Dictyoptera</taxon>
        <taxon>Blattodea</taxon>
        <taxon>Blaberoidea</taxon>
        <taxon>Blaberidae</taxon>
        <taxon>Diplopterinae</taxon>
        <taxon>Diploptera</taxon>
    </lineage>
</organism>
<evidence type="ECO:0000259" key="1">
    <source>
        <dbReference type="SMART" id="SM00838"/>
    </source>
</evidence>
<dbReference type="Proteomes" id="UP001233999">
    <property type="component" value="Unassembled WGS sequence"/>
</dbReference>
<dbReference type="SMART" id="SM00838">
    <property type="entry name" value="EFG_C"/>
    <property type="match status" value="1"/>
</dbReference>
<dbReference type="Gene3D" id="3.30.70.240">
    <property type="match status" value="1"/>
</dbReference>
<dbReference type="GO" id="GO:0005829">
    <property type="term" value="C:cytosol"/>
    <property type="evidence" value="ECO:0007669"/>
    <property type="project" value="TreeGrafter"/>
</dbReference>
<dbReference type="InterPro" id="IPR000640">
    <property type="entry name" value="EFG_V-like"/>
</dbReference>
<keyword evidence="3" id="KW-1185">Reference proteome</keyword>
<dbReference type="GO" id="GO:0003924">
    <property type="term" value="F:GTPase activity"/>
    <property type="evidence" value="ECO:0007669"/>
    <property type="project" value="TreeGrafter"/>
</dbReference>
<sequence length="83" mass="9303">TPTTLVRVREAKFYYTSGCKVYAVLGRRHGRVLHGDMQEGSSTFTVTAVLPVVESFEFAPEIRKQTSGLASPQLVFSHWEIDD</sequence>
<dbReference type="AlphaFoldDB" id="A0AAD8AAJ6"/>
<name>A0AAD8AAJ6_DIPPU</name>
<feature type="domain" description="Elongation factor EFG" evidence="1">
    <location>
        <begin position="2"/>
        <end position="81"/>
    </location>
</feature>
<evidence type="ECO:0000313" key="2">
    <source>
        <dbReference type="EMBL" id="KAJ9594752.1"/>
    </source>
</evidence>
<protein>
    <recommendedName>
        <fullName evidence="1">Elongation factor EFG domain-containing protein</fullName>
    </recommendedName>
</protein>
<dbReference type="GO" id="GO:0042256">
    <property type="term" value="P:cytosolic ribosome assembly"/>
    <property type="evidence" value="ECO:0007669"/>
    <property type="project" value="TreeGrafter"/>
</dbReference>
<feature type="non-terminal residue" evidence="2">
    <location>
        <position position="1"/>
    </location>
</feature>
<gene>
    <name evidence="2" type="ORF">L9F63_013962</name>
</gene>